<evidence type="ECO:0000256" key="4">
    <source>
        <dbReference type="ARBA" id="ARBA00022679"/>
    </source>
</evidence>
<feature type="transmembrane region" description="Helical" evidence="8">
    <location>
        <begin position="351"/>
        <end position="370"/>
    </location>
</feature>
<protein>
    <submittedName>
        <fullName evidence="10">Glycosyltransferase family 39 protein</fullName>
    </submittedName>
</protein>
<dbReference type="InterPro" id="IPR003342">
    <property type="entry name" value="ArnT-like_N"/>
</dbReference>
<gene>
    <name evidence="10" type="ORF">PL336_03755</name>
</gene>
<organism evidence="10 11">
    <name type="scientific">Sulfitobacter faviae</name>
    <dbReference type="NCBI Taxonomy" id="1775881"/>
    <lineage>
        <taxon>Bacteria</taxon>
        <taxon>Pseudomonadati</taxon>
        <taxon>Pseudomonadota</taxon>
        <taxon>Alphaproteobacteria</taxon>
        <taxon>Rhodobacterales</taxon>
        <taxon>Roseobacteraceae</taxon>
        <taxon>Sulfitobacter</taxon>
    </lineage>
</organism>
<keyword evidence="3" id="KW-0328">Glycosyltransferase</keyword>
<feature type="transmembrane region" description="Helical" evidence="8">
    <location>
        <begin position="136"/>
        <end position="155"/>
    </location>
</feature>
<evidence type="ECO:0000256" key="6">
    <source>
        <dbReference type="ARBA" id="ARBA00022989"/>
    </source>
</evidence>
<keyword evidence="2" id="KW-1003">Cell membrane</keyword>
<dbReference type="GO" id="GO:0000030">
    <property type="term" value="F:mannosyltransferase activity"/>
    <property type="evidence" value="ECO:0007669"/>
    <property type="project" value="InterPro"/>
</dbReference>
<dbReference type="InterPro" id="IPR050297">
    <property type="entry name" value="LipidA_mod_glycosyltrf_83"/>
</dbReference>
<feature type="transmembrane region" description="Helical" evidence="8">
    <location>
        <begin position="229"/>
        <end position="248"/>
    </location>
</feature>
<feature type="transmembrane region" description="Helical" evidence="8">
    <location>
        <begin position="100"/>
        <end position="124"/>
    </location>
</feature>
<feature type="domain" description="ArnT-like N-terminal" evidence="9">
    <location>
        <begin position="53"/>
        <end position="260"/>
    </location>
</feature>
<dbReference type="PANTHER" id="PTHR33908">
    <property type="entry name" value="MANNOSYLTRANSFERASE YKCB-RELATED"/>
    <property type="match status" value="1"/>
</dbReference>
<dbReference type="GO" id="GO:0010041">
    <property type="term" value="P:response to iron(III) ion"/>
    <property type="evidence" value="ECO:0007669"/>
    <property type="project" value="TreeGrafter"/>
</dbReference>
<evidence type="ECO:0000313" key="10">
    <source>
        <dbReference type="EMBL" id="WCE70964.1"/>
    </source>
</evidence>
<feature type="transmembrane region" description="Helical" evidence="8">
    <location>
        <begin position="376"/>
        <end position="400"/>
    </location>
</feature>
<dbReference type="GO" id="GO:0009103">
    <property type="term" value="P:lipopolysaccharide biosynthetic process"/>
    <property type="evidence" value="ECO:0007669"/>
    <property type="project" value="UniProtKB-ARBA"/>
</dbReference>
<name>A0AAX3LQE4_9RHOB</name>
<evidence type="ECO:0000256" key="3">
    <source>
        <dbReference type="ARBA" id="ARBA00022676"/>
    </source>
</evidence>
<feature type="transmembrane region" description="Helical" evidence="8">
    <location>
        <begin position="190"/>
        <end position="217"/>
    </location>
</feature>
<evidence type="ECO:0000259" key="9">
    <source>
        <dbReference type="Pfam" id="PF02366"/>
    </source>
</evidence>
<evidence type="ECO:0000256" key="5">
    <source>
        <dbReference type="ARBA" id="ARBA00022692"/>
    </source>
</evidence>
<keyword evidence="7 8" id="KW-0472">Membrane</keyword>
<feature type="transmembrane region" description="Helical" evidence="8">
    <location>
        <begin position="290"/>
        <end position="313"/>
    </location>
</feature>
<keyword evidence="6 8" id="KW-1133">Transmembrane helix</keyword>
<dbReference type="Pfam" id="PF02366">
    <property type="entry name" value="PMT"/>
    <property type="match status" value="1"/>
</dbReference>
<dbReference type="RefSeq" id="WP_271689164.1">
    <property type="nucleotide sequence ID" value="NZ_CP116423.1"/>
</dbReference>
<feature type="transmembrane region" description="Helical" evidence="8">
    <location>
        <begin position="161"/>
        <end position="178"/>
    </location>
</feature>
<reference evidence="10" key="1">
    <citation type="submission" date="2023-01" db="EMBL/GenBank/DDBJ databases">
        <title>Comparative genomic analysis of cold water coral derived Sulfitobacter faviae: insights into their metabolism and habitat adaptation.</title>
        <authorList>
            <person name="Guo Y."/>
            <person name="Lin S."/>
            <person name="Huang Z."/>
            <person name="Tang K."/>
            <person name="Wang X."/>
        </authorList>
    </citation>
    <scope>NUCLEOTIDE SEQUENCE</scope>
    <source>
        <strain evidence="10">SCSIO W_1865</strain>
    </source>
</reference>
<keyword evidence="5 8" id="KW-0812">Transmembrane</keyword>
<evidence type="ECO:0000313" key="11">
    <source>
        <dbReference type="Proteomes" id="UP001210770"/>
    </source>
</evidence>
<evidence type="ECO:0000256" key="2">
    <source>
        <dbReference type="ARBA" id="ARBA00022475"/>
    </source>
</evidence>
<evidence type="ECO:0000256" key="7">
    <source>
        <dbReference type="ARBA" id="ARBA00023136"/>
    </source>
</evidence>
<dbReference type="Proteomes" id="UP001210770">
    <property type="component" value="Chromosome"/>
</dbReference>
<keyword evidence="4" id="KW-0808">Transferase</keyword>
<dbReference type="GO" id="GO:0016763">
    <property type="term" value="F:pentosyltransferase activity"/>
    <property type="evidence" value="ECO:0007669"/>
    <property type="project" value="TreeGrafter"/>
</dbReference>
<dbReference type="AlphaFoldDB" id="A0AAX3LQE4"/>
<feature type="transmembrane region" description="Helical" evidence="8">
    <location>
        <begin position="325"/>
        <end position="344"/>
    </location>
</feature>
<dbReference type="PANTHER" id="PTHR33908:SF3">
    <property type="entry name" value="UNDECAPRENYL PHOSPHATE-ALPHA-4-AMINO-4-DEOXY-L-ARABINOSE ARABINOSYL TRANSFERASE"/>
    <property type="match status" value="1"/>
</dbReference>
<feature type="transmembrane region" description="Helical" evidence="8">
    <location>
        <begin position="30"/>
        <end position="49"/>
    </location>
</feature>
<accession>A0AAX3LQE4</accession>
<proteinExistence type="predicted"/>
<dbReference type="GO" id="GO:0006493">
    <property type="term" value="P:protein O-linked glycosylation"/>
    <property type="evidence" value="ECO:0007669"/>
    <property type="project" value="InterPro"/>
</dbReference>
<evidence type="ECO:0000256" key="1">
    <source>
        <dbReference type="ARBA" id="ARBA00004651"/>
    </source>
</evidence>
<comment type="subcellular location">
    <subcellularLocation>
        <location evidence="1">Cell membrane</location>
        <topology evidence="1">Multi-pass membrane protein</topology>
    </subcellularLocation>
</comment>
<dbReference type="EMBL" id="CP116423">
    <property type="protein sequence ID" value="WCE70964.1"/>
    <property type="molecule type" value="Genomic_DNA"/>
</dbReference>
<sequence>MMVTLEPRFDTAVRQEHAGRFGLTRSDQRFLLFALSALFAVRLLAMFWWPFTDSTEARYAEIARKMVETGDWITPQFDYGVPFWAKPPLHTWLSALGIKLFGVGAFGARVFIFAASLGVLSLLFTWVRQHRGADQALLVTTVLASSFMFFGASAFVMTDMVMVLGTTLSMIGFYNYMIDGPSRIAWGRWFFVGIAIGLMAKGPVALVITMFALGPWLAVTGHWRDLHGFPWLSGLLIAATLTLPWYILAEIKSPGFLHYFLLGEHFQRFVVPGWQGDLYGSGHEQPKGMIWFYASATFLPWSLFGLTLFPRAVSCISEMTGNDQGWHSYLALWVVAPLILFTPAANILPAYALPGLPAAAVLLVSLWAQVRGQPGWWTRSAIVVAIGFVGVAFLTLTILVRYQPGTVTGRSERALVTAAQSYDPDVQITYWGGRSFSAEFYTRGQVQFTERTATFDGFPDNGLRDAVAIPASIASKLAPFLAPRFDPAGRFGHRILFVEALDREVTR</sequence>
<evidence type="ECO:0000256" key="8">
    <source>
        <dbReference type="SAM" id="Phobius"/>
    </source>
</evidence>
<dbReference type="GO" id="GO:0005886">
    <property type="term" value="C:plasma membrane"/>
    <property type="evidence" value="ECO:0007669"/>
    <property type="project" value="UniProtKB-SubCell"/>
</dbReference>